<dbReference type="GO" id="GO:0003886">
    <property type="term" value="F:DNA (cytosine-5-)-methyltransferase activity"/>
    <property type="evidence" value="ECO:0007669"/>
    <property type="project" value="UniProtKB-EC"/>
</dbReference>
<dbReference type="PROSITE" id="PS51679">
    <property type="entry name" value="SAM_MT_C5"/>
    <property type="match status" value="1"/>
</dbReference>
<sequence length="354" mass="40021">MEEKKIVSVSLFSGAGGLDVASFLAGVPVVSSTDFDSDCIKTLKMNELFENSEVIEGDLHQIESSVFSDILRKRDYDKFIVIGGAPCQPFSKAGYWVGNNTRKGINDPRATLVDEYLRVVCDLHPDGFVFENVESLLHPTNRVIVDRFIEIITEQGYKYKIVRANALDYGVSQKRKRLFILGTLGEFQSDEPRKTHCAPEECERTGLLPYVNVGEVIAGYDGPEYYEPEEETKGGTYYSDLCEVPPGMNYKALTAWYGYENPKFVADKRFWSFLLKLSPDMPSWTITAQPGPWVGPFHWDNRRLRVPEIAAIQTFPKGYKFYGSRRSVQKQIGNAVPALMGKAMIEFVKESLQK</sequence>
<dbReference type="InterPro" id="IPR029063">
    <property type="entry name" value="SAM-dependent_MTases_sf"/>
</dbReference>
<dbReference type="KEGG" id="amij:EQM06_03170"/>
<dbReference type="PRINTS" id="PR00105">
    <property type="entry name" value="C5METTRFRASE"/>
</dbReference>
<dbReference type="REBASE" id="297386">
    <property type="entry name" value="M1.AspJN39ORF3170P"/>
</dbReference>
<evidence type="ECO:0000256" key="3">
    <source>
        <dbReference type="ARBA" id="ARBA00022679"/>
    </source>
</evidence>
<dbReference type="AlphaFoldDB" id="A0A410PTT2"/>
<evidence type="ECO:0000256" key="5">
    <source>
        <dbReference type="ARBA" id="ARBA00022747"/>
    </source>
</evidence>
<dbReference type="GO" id="GO:0003677">
    <property type="term" value="F:DNA binding"/>
    <property type="evidence" value="ECO:0007669"/>
    <property type="project" value="TreeGrafter"/>
</dbReference>
<dbReference type="InterPro" id="IPR050390">
    <property type="entry name" value="C5-Methyltransferase"/>
</dbReference>
<accession>A0A410PTT2</accession>
<evidence type="ECO:0000256" key="6">
    <source>
        <dbReference type="PROSITE-ProRule" id="PRU01016"/>
    </source>
</evidence>
<reference evidence="8 9" key="1">
    <citation type="submission" date="2019-01" db="EMBL/GenBank/DDBJ databases">
        <title>Draft genomes of a novel of Aminipila strains.</title>
        <authorList>
            <person name="Ma S."/>
        </authorList>
    </citation>
    <scope>NUCLEOTIDE SEQUENCE [LARGE SCALE GENOMIC DNA]</scope>
    <source>
        <strain evidence="9">JN-39</strain>
    </source>
</reference>
<comment type="similarity">
    <text evidence="6 7">Belongs to the class I-like SAM-binding methyltransferase superfamily. C5-methyltransferase family.</text>
</comment>
<evidence type="ECO:0000256" key="7">
    <source>
        <dbReference type="RuleBase" id="RU000416"/>
    </source>
</evidence>
<dbReference type="GO" id="GO:0032259">
    <property type="term" value="P:methylation"/>
    <property type="evidence" value="ECO:0007669"/>
    <property type="project" value="UniProtKB-KW"/>
</dbReference>
<dbReference type="RefSeq" id="WP_128744960.1">
    <property type="nucleotide sequence ID" value="NZ_CP035281.1"/>
</dbReference>
<name>A0A410PTT2_9FIRM</name>
<evidence type="ECO:0000256" key="1">
    <source>
        <dbReference type="ARBA" id="ARBA00011975"/>
    </source>
</evidence>
<organism evidence="8 9">
    <name type="scientific">Aminipila luticellarii</name>
    <dbReference type="NCBI Taxonomy" id="2507160"/>
    <lineage>
        <taxon>Bacteria</taxon>
        <taxon>Bacillati</taxon>
        <taxon>Bacillota</taxon>
        <taxon>Clostridia</taxon>
        <taxon>Peptostreptococcales</taxon>
        <taxon>Anaerovoracaceae</taxon>
        <taxon>Aminipila</taxon>
    </lineage>
</organism>
<dbReference type="GO" id="GO:0009307">
    <property type="term" value="P:DNA restriction-modification system"/>
    <property type="evidence" value="ECO:0007669"/>
    <property type="project" value="UniProtKB-KW"/>
</dbReference>
<evidence type="ECO:0000256" key="4">
    <source>
        <dbReference type="ARBA" id="ARBA00022691"/>
    </source>
</evidence>
<keyword evidence="2 6" id="KW-0489">Methyltransferase</keyword>
<keyword evidence="3 6" id="KW-0808">Transferase</keyword>
<protein>
    <recommendedName>
        <fullName evidence="1">DNA (cytosine-5-)-methyltransferase</fullName>
        <ecNumber evidence="1">2.1.1.37</ecNumber>
    </recommendedName>
</protein>
<evidence type="ECO:0000256" key="2">
    <source>
        <dbReference type="ARBA" id="ARBA00022603"/>
    </source>
</evidence>
<keyword evidence="4 6" id="KW-0949">S-adenosyl-L-methionine</keyword>
<evidence type="ECO:0000313" key="9">
    <source>
        <dbReference type="Proteomes" id="UP000287601"/>
    </source>
</evidence>
<evidence type="ECO:0000313" key="8">
    <source>
        <dbReference type="EMBL" id="QAT42310.1"/>
    </source>
</evidence>
<dbReference type="NCBIfam" id="TIGR00675">
    <property type="entry name" value="dcm"/>
    <property type="match status" value="1"/>
</dbReference>
<proteinExistence type="inferred from homology"/>
<dbReference type="PANTHER" id="PTHR10629">
    <property type="entry name" value="CYTOSINE-SPECIFIC METHYLTRANSFERASE"/>
    <property type="match status" value="1"/>
</dbReference>
<feature type="active site" evidence="6">
    <location>
        <position position="87"/>
    </location>
</feature>
<dbReference type="EC" id="2.1.1.37" evidence="1"/>
<dbReference type="GO" id="GO:0044027">
    <property type="term" value="P:negative regulation of gene expression via chromosomal CpG island methylation"/>
    <property type="evidence" value="ECO:0007669"/>
    <property type="project" value="TreeGrafter"/>
</dbReference>
<dbReference type="SUPFAM" id="SSF53335">
    <property type="entry name" value="S-adenosyl-L-methionine-dependent methyltransferases"/>
    <property type="match status" value="1"/>
</dbReference>
<dbReference type="InterPro" id="IPR001525">
    <property type="entry name" value="C5_MeTfrase"/>
</dbReference>
<dbReference type="Gene3D" id="3.40.50.150">
    <property type="entry name" value="Vaccinia Virus protein VP39"/>
    <property type="match status" value="1"/>
</dbReference>
<gene>
    <name evidence="8" type="ORF">EQM06_03170</name>
</gene>
<dbReference type="EMBL" id="CP035281">
    <property type="protein sequence ID" value="QAT42310.1"/>
    <property type="molecule type" value="Genomic_DNA"/>
</dbReference>
<dbReference type="Gene3D" id="3.90.120.10">
    <property type="entry name" value="DNA Methylase, subunit A, domain 2"/>
    <property type="match status" value="1"/>
</dbReference>
<dbReference type="Proteomes" id="UP000287601">
    <property type="component" value="Chromosome"/>
</dbReference>
<keyword evidence="5" id="KW-0680">Restriction system</keyword>
<keyword evidence="9" id="KW-1185">Reference proteome</keyword>
<dbReference type="Pfam" id="PF00145">
    <property type="entry name" value="DNA_methylase"/>
    <property type="match status" value="1"/>
</dbReference>
<dbReference type="OrthoDB" id="9813719at2"/>
<dbReference type="PANTHER" id="PTHR10629:SF52">
    <property type="entry name" value="DNA (CYTOSINE-5)-METHYLTRANSFERASE 1"/>
    <property type="match status" value="1"/>
</dbReference>